<keyword evidence="5" id="KW-0804">Transcription</keyword>
<feature type="domain" description="PTS EIIA type-2" evidence="6">
    <location>
        <begin position="499"/>
        <end position="638"/>
    </location>
</feature>
<dbReference type="Pfam" id="PF02302">
    <property type="entry name" value="PTS_IIB"/>
    <property type="match status" value="1"/>
</dbReference>
<dbReference type="CDD" id="cd05568">
    <property type="entry name" value="PTS_IIB_bgl_like"/>
    <property type="match status" value="1"/>
</dbReference>
<dbReference type="InterPro" id="IPR003501">
    <property type="entry name" value="PTS_EIIB_2/3"/>
</dbReference>
<dbReference type="InterPro" id="IPR036095">
    <property type="entry name" value="PTS_EIIB-like_sf"/>
</dbReference>
<dbReference type="InterPro" id="IPR013011">
    <property type="entry name" value="PTS_EIIB_2"/>
</dbReference>
<dbReference type="Pfam" id="PF08279">
    <property type="entry name" value="HTH_11"/>
    <property type="match status" value="1"/>
</dbReference>
<proteinExistence type="predicted"/>
<feature type="domain" description="PRD" evidence="8">
    <location>
        <begin position="289"/>
        <end position="396"/>
    </location>
</feature>
<dbReference type="Gene3D" id="1.10.1790.10">
    <property type="entry name" value="PRD domain"/>
    <property type="match status" value="1"/>
</dbReference>
<dbReference type="GO" id="GO:0008982">
    <property type="term" value="F:protein-N(PI)-phosphohistidine-sugar phosphotransferase activity"/>
    <property type="evidence" value="ECO:0007669"/>
    <property type="project" value="InterPro"/>
</dbReference>
<dbReference type="PROSITE" id="PS51099">
    <property type="entry name" value="PTS_EIIB_TYPE_2"/>
    <property type="match status" value="1"/>
</dbReference>
<dbReference type="Pfam" id="PF00874">
    <property type="entry name" value="PRD"/>
    <property type="match status" value="1"/>
</dbReference>
<evidence type="ECO:0000313" key="10">
    <source>
        <dbReference type="Proteomes" id="UP000463051"/>
    </source>
</evidence>
<evidence type="ECO:0000313" key="9">
    <source>
        <dbReference type="EMBL" id="MRN52624.1"/>
    </source>
</evidence>
<sequence length="640" mass="71999">MNERQRKVLLRCIKPEVGPVTAAVIAGELKVSEKTIRNDLKIIDEWLSTNSFGEIVRKPNQGIFAIISESQRQDIEAALNDPSTGLSEATSRWLANLKLLLLDSCKVTVDKLSDRSYTNKNIIYEDLETLQKHLGSYGLKLESSRKDGYQIKGEEERIREFFLNSIIELQARWIPGTILEELFLDSDAQKARHIVRVAERSLGVEFSGEALHYLNYTILLTISRVKLNHVLTVTKAVPVPAHDAVALELAAEIEQLFALRLPETEKNYLAWMVGGAKRHVNFSNFGATNPSEQAQHMGAHLISLVSLRTGLPFSRDSELEKGLVFHFEASLSRLAGGVSYPNPLLKEIKRSYYYIFDIVAEVVHKDELLVSYLFTDDEISYAALHFQAAFERISRHDGAGNRILIVCSMGVGISMLLKTKICRKFTSLTVVDVISEENLRRADKDSLKDIDFVISVIPLKGAPLPVIVVSPLFMEEDEERVESFIDRHMHRRSYPLIASLLHPGRLLLDLVIDHPFEAMMDLAGLLEQEGTVKSDYAETVIIREMRSPTTVGGGLLLPHGETSLILCSSAAFARLKAPIFWGQSEIEWVLLLAYIPASREEHQELFHEITDFIEDKELLESLRTATPEKTMTLLAGEKRG</sequence>
<accession>A0A7X2H328</accession>
<evidence type="ECO:0000259" key="8">
    <source>
        <dbReference type="PROSITE" id="PS51372"/>
    </source>
</evidence>
<organism evidence="9 10">
    <name type="scientific">Paenibacillus monticola</name>
    <dbReference type="NCBI Taxonomy" id="2666075"/>
    <lineage>
        <taxon>Bacteria</taxon>
        <taxon>Bacillati</taxon>
        <taxon>Bacillota</taxon>
        <taxon>Bacilli</taxon>
        <taxon>Bacillales</taxon>
        <taxon>Paenibacillaceae</taxon>
        <taxon>Paenibacillus</taxon>
    </lineage>
</organism>
<dbReference type="Pfam" id="PF00359">
    <property type="entry name" value="PTS_EIIA_2"/>
    <property type="match status" value="1"/>
</dbReference>
<keyword evidence="10" id="KW-1185">Reference proteome</keyword>
<evidence type="ECO:0000256" key="3">
    <source>
        <dbReference type="ARBA" id="ARBA00023015"/>
    </source>
</evidence>
<gene>
    <name evidence="9" type="ORF">GJB61_06390</name>
</gene>
<dbReference type="InterPro" id="IPR036388">
    <property type="entry name" value="WH-like_DNA-bd_sf"/>
</dbReference>
<dbReference type="GO" id="GO:0006355">
    <property type="term" value="P:regulation of DNA-templated transcription"/>
    <property type="evidence" value="ECO:0007669"/>
    <property type="project" value="InterPro"/>
</dbReference>
<dbReference type="PANTHER" id="PTHR30185">
    <property type="entry name" value="CRYPTIC BETA-GLUCOSIDE BGL OPERON ANTITERMINATOR"/>
    <property type="match status" value="1"/>
</dbReference>
<dbReference type="InterPro" id="IPR013196">
    <property type="entry name" value="HTH_11"/>
</dbReference>
<dbReference type="Proteomes" id="UP000463051">
    <property type="component" value="Unassembled WGS sequence"/>
</dbReference>
<protein>
    <submittedName>
        <fullName evidence="9">PRD domain-containing protein</fullName>
    </submittedName>
</protein>
<keyword evidence="3" id="KW-0805">Transcription regulation</keyword>
<name>A0A7X2H328_9BACL</name>
<dbReference type="PROSITE" id="PS51094">
    <property type="entry name" value="PTS_EIIA_TYPE_2"/>
    <property type="match status" value="1"/>
</dbReference>
<dbReference type="InterPro" id="IPR050661">
    <property type="entry name" value="BglG_antiterminators"/>
</dbReference>
<evidence type="ECO:0000259" key="6">
    <source>
        <dbReference type="PROSITE" id="PS51094"/>
    </source>
</evidence>
<dbReference type="GO" id="GO:0009401">
    <property type="term" value="P:phosphoenolpyruvate-dependent sugar phosphotransferase system"/>
    <property type="evidence" value="ECO:0007669"/>
    <property type="project" value="InterPro"/>
</dbReference>
<keyword evidence="2" id="KW-0677">Repeat</keyword>
<dbReference type="InterPro" id="IPR016152">
    <property type="entry name" value="PTrfase/Anion_transptr"/>
</dbReference>
<dbReference type="SUPFAM" id="SSF55804">
    <property type="entry name" value="Phoshotransferase/anion transport protein"/>
    <property type="match status" value="1"/>
</dbReference>
<evidence type="ECO:0000259" key="7">
    <source>
        <dbReference type="PROSITE" id="PS51099"/>
    </source>
</evidence>
<dbReference type="InterPro" id="IPR036634">
    <property type="entry name" value="PRD_sf"/>
</dbReference>
<dbReference type="AlphaFoldDB" id="A0A7X2H328"/>
<dbReference type="InterPro" id="IPR002178">
    <property type="entry name" value="PTS_EIIA_type-2_dom"/>
</dbReference>
<dbReference type="SUPFAM" id="SSF52794">
    <property type="entry name" value="PTS system IIB component-like"/>
    <property type="match status" value="1"/>
</dbReference>
<dbReference type="SUPFAM" id="SSF63520">
    <property type="entry name" value="PTS-regulatory domain, PRD"/>
    <property type="match status" value="2"/>
</dbReference>
<keyword evidence="4" id="KW-0010">Activator</keyword>
<dbReference type="Pfam" id="PF05043">
    <property type="entry name" value="Mga"/>
    <property type="match status" value="1"/>
</dbReference>
<evidence type="ECO:0000256" key="4">
    <source>
        <dbReference type="ARBA" id="ARBA00023159"/>
    </source>
</evidence>
<evidence type="ECO:0000256" key="2">
    <source>
        <dbReference type="ARBA" id="ARBA00022737"/>
    </source>
</evidence>
<dbReference type="PROSITE" id="PS51372">
    <property type="entry name" value="PRD_2"/>
    <property type="match status" value="1"/>
</dbReference>
<comment type="caution">
    <text evidence="9">The sequence shown here is derived from an EMBL/GenBank/DDBJ whole genome shotgun (WGS) entry which is preliminary data.</text>
</comment>
<feature type="domain" description="PTS EIIB type-2" evidence="7">
    <location>
        <begin position="401"/>
        <end position="493"/>
    </location>
</feature>
<evidence type="ECO:0000256" key="5">
    <source>
        <dbReference type="ARBA" id="ARBA00023163"/>
    </source>
</evidence>
<dbReference type="InterPro" id="IPR011608">
    <property type="entry name" value="PRD"/>
</dbReference>
<keyword evidence="1" id="KW-0808">Transferase</keyword>
<dbReference type="InterPro" id="IPR007737">
    <property type="entry name" value="Mga_HTH"/>
</dbReference>
<dbReference type="PANTHER" id="PTHR30185:SF18">
    <property type="entry name" value="TRANSCRIPTIONAL REGULATOR MTLR"/>
    <property type="match status" value="1"/>
</dbReference>
<dbReference type="Gene3D" id="3.40.50.2300">
    <property type="match status" value="1"/>
</dbReference>
<dbReference type="EMBL" id="WJXB01000002">
    <property type="protein sequence ID" value="MRN52624.1"/>
    <property type="molecule type" value="Genomic_DNA"/>
</dbReference>
<dbReference type="RefSeq" id="WP_154117626.1">
    <property type="nucleotide sequence ID" value="NZ_WJXB01000002.1"/>
</dbReference>
<evidence type="ECO:0000256" key="1">
    <source>
        <dbReference type="ARBA" id="ARBA00022679"/>
    </source>
</evidence>
<dbReference type="Gene3D" id="1.10.10.10">
    <property type="entry name" value="Winged helix-like DNA-binding domain superfamily/Winged helix DNA-binding domain"/>
    <property type="match status" value="1"/>
</dbReference>
<dbReference type="Gene3D" id="3.40.930.10">
    <property type="entry name" value="Mannitol-specific EII, Chain A"/>
    <property type="match status" value="1"/>
</dbReference>
<reference evidence="9 10" key="1">
    <citation type="submission" date="2019-11" db="EMBL/GenBank/DDBJ databases">
        <title>Paenibacillus monticola sp. nov., a novel PGPR strain isolated from mountain sample in China.</title>
        <authorList>
            <person name="Zhao Q."/>
            <person name="Li H.-P."/>
            <person name="Zhang J.-L."/>
        </authorList>
    </citation>
    <scope>NUCLEOTIDE SEQUENCE [LARGE SCALE GENOMIC DNA]</scope>
    <source>
        <strain evidence="9 10">LC-T2</strain>
    </source>
</reference>